<keyword evidence="4" id="KW-0456">Lyase</keyword>
<dbReference type="PANTHER" id="PTHR39210">
    <property type="entry name" value="HEPARIN-SULFATE LYASE"/>
    <property type="match status" value="1"/>
</dbReference>
<dbReference type="PaxDb" id="100226-SCO3501"/>
<dbReference type="InParanoid" id="Q9X857"/>
<evidence type="ECO:0000256" key="2">
    <source>
        <dbReference type="ARBA" id="ARBA00022729"/>
    </source>
</evidence>
<reference evidence="6 7" key="2">
    <citation type="journal article" date="2002" name="Nature">
        <title>Complete genome sequence of the model actinomycete Streptomyces coelicolor A3(2).</title>
        <authorList>
            <person name="Bentley S.D."/>
            <person name="Chater K.F."/>
            <person name="Cerdeno-Tarraga A.M."/>
            <person name="Challis G.L."/>
            <person name="Thomson N.R."/>
            <person name="James K.D."/>
            <person name="Harris D.E."/>
            <person name="Quail M.A."/>
            <person name="Kieser H."/>
            <person name="Harper D."/>
            <person name="Bateman A."/>
            <person name="Brown S."/>
            <person name="Chandra G."/>
            <person name="Chen C.W."/>
            <person name="Collins M."/>
            <person name="Cronin A."/>
            <person name="Fraser A."/>
            <person name="Goble A."/>
            <person name="Hidalgo J."/>
            <person name="Hornsby T."/>
            <person name="Howarth S."/>
            <person name="Huang C.H."/>
            <person name="Kieser T."/>
            <person name="Larke L."/>
            <person name="Murphy L."/>
            <person name="Oliver K."/>
            <person name="O'Neil S."/>
            <person name="Rabbinowitsch E."/>
            <person name="Rajandream M.A."/>
            <person name="Rutherford K."/>
            <person name="Rutter S."/>
            <person name="Seeger K."/>
            <person name="Saunders D."/>
            <person name="Sharp S."/>
            <person name="Squares R."/>
            <person name="Squares S."/>
            <person name="Taylor K."/>
            <person name="Warren T."/>
            <person name="Wietzorrek A."/>
            <person name="Woodward J."/>
            <person name="Barrell B.G."/>
            <person name="Parkhill J."/>
            <person name="Hopwood D.A."/>
        </authorList>
    </citation>
    <scope>NUCLEOTIDE SEQUENCE [LARGE SCALE GENOMIC DNA]</scope>
    <source>
        <strain evidence="7">ATCC BAA-471 / A3(2) / M145</strain>
    </source>
</reference>
<evidence type="ECO:0000256" key="1">
    <source>
        <dbReference type="ARBA" id="ARBA00004418"/>
    </source>
</evidence>
<dbReference type="AlphaFoldDB" id="Q9X857"/>
<comment type="subcellular location">
    <subcellularLocation>
        <location evidence="1">Periplasm</location>
    </subcellularLocation>
</comment>
<dbReference type="KEGG" id="sco:SCO3501"/>
<dbReference type="Proteomes" id="UP000001973">
    <property type="component" value="Chromosome"/>
</dbReference>
<dbReference type="eggNOG" id="COG5360">
    <property type="taxonomic scope" value="Bacteria"/>
</dbReference>
<evidence type="ECO:0000313" key="7">
    <source>
        <dbReference type="Proteomes" id="UP000001973"/>
    </source>
</evidence>
<sequence length="561" mass="60114">MELDHGDLLGGVFPAGGAVCRYGCRLDTDAIRGAWTVLAHQKIARHLRHLAAGLPAQRREAVAVLRQYAELYAGLPGTHTGGDDWMLRGRLFHQALTEAIWAVNIAHAARTLAAHSDTPGLDEVVPFLQSLREAAGAARGELLRKGEARSNYTAWLAAAEISCRCAADLINGAEPDAIGLAQEYGLAAHMRAAVHRDGWEWEASTYYHLFVLHAYLLALRGARPERLPDDLAAALGAMVSALAGVAAPDGTLPALHDGPYRREAQAAEIREVAALATQLFAGAPLKSVAQAAERDSAAALSADLDGWFADFPLPATPARHTFPDAGIAVFRSAGVHALLDAGPHGGGHGHQDKLSLYLYADDGTAWQPDPGQVPYAHRNLRTYYASTAAHPTFRVDEREQQPCDAVLDGDTGRCEQAYDGVTATRRVVTDRSYLLDILVLDAATERRLTAQLRPGTDLDVVAQGTDRARTVWGDGESAVLTGHHTSRPQAEFTVVTHPGTADDPARSRQGVDWSLTGRRAVFVSVYQSTETAPPIRRVSLSERAVHIDLADGTVAIHPIGA</sequence>
<evidence type="ECO:0000256" key="3">
    <source>
        <dbReference type="ARBA" id="ARBA00022764"/>
    </source>
</evidence>
<dbReference type="EMBL" id="AL939116">
    <property type="protein sequence ID" value="CAB41200.1"/>
    <property type="molecule type" value="Genomic_DNA"/>
</dbReference>
<gene>
    <name evidence="6" type="ordered locus">SCO3501</name>
    <name evidence="6" type="ORF">SCE134.02c</name>
</gene>
<dbReference type="InterPro" id="IPR008929">
    <property type="entry name" value="Chondroitin_lyas"/>
</dbReference>
<dbReference type="Gene3D" id="2.70.98.70">
    <property type="match status" value="1"/>
</dbReference>
<dbReference type="Pfam" id="PF07940">
    <property type="entry name" value="Hepar_II_III_C"/>
    <property type="match status" value="1"/>
</dbReference>
<dbReference type="Gene3D" id="1.50.10.100">
    <property type="entry name" value="Chondroitin AC/alginate lyase"/>
    <property type="match status" value="1"/>
</dbReference>
<name>Q9X857_STRCO</name>
<dbReference type="OrthoDB" id="7335480at2"/>
<dbReference type="SUPFAM" id="SSF48230">
    <property type="entry name" value="Chondroitin AC/alginate lyase"/>
    <property type="match status" value="1"/>
</dbReference>
<protein>
    <recommendedName>
        <fullName evidence="5">Heparinase II/III-like C-terminal domain-containing protein</fullName>
    </recommendedName>
</protein>
<dbReference type="InterPro" id="IPR012480">
    <property type="entry name" value="Hepar_II_III_C"/>
</dbReference>
<dbReference type="PANTHER" id="PTHR39210:SF1">
    <property type="entry name" value="HEPARIN-SULFATE LYASE"/>
    <property type="match status" value="1"/>
</dbReference>
<proteinExistence type="predicted"/>
<evidence type="ECO:0000256" key="4">
    <source>
        <dbReference type="ARBA" id="ARBA00023239"/>
    </source>
</evidence>
<dbReference type="PIR" id="T36084">
    <property type="entry name" value="T36084"/>
</dbReference>
<keyword evidence="7" id="KW-1185">Reference proteome</keyword>
<dbReference type="PATRIC" id="fig|100226.15.peg.3559"/>
<evidence type="ECO:0000313" key="6">
    <source>
        <dbReference type="EMBL" id="CAB41200.1"/>
    </source>
</evidence>
<dbReference type="HOGENOM" id="CLU_024980_0_0_11"/>
<evidence type="ECO:0000259" key="5">
    <source>
        <dbReference type="Pfam" id="PF07940"/>
    </source>
</evidence>
<keyword evidence="2" id="KW-0732">Signal</keyword>
<reference evidence="6 7" key="1">
    <citation type="journal article" date="1996" name="Mol. Microbiol.">
        <title>A set of ordered cosmids and a detailed genetic and physical map for the 8 Mb Streptomyces coelicolor A3(2) chromosome.</title>
        <authorList>
            <person name="Redenbach M."/>
            <person name="Kieser H.M."/>
            <person name="Denapaite D."/>
            <person name="Eichner A."/>
            <person name="Cullum J."/>
            <person name="Kinashi H."/>
            <person name="Hopwood D.A."/>
        </authorList>
    </citation>
    <scope>NUCLEOTIDE SEQUENCE [LARGE SCALE GENOMIC DNA]</scope>
    <source>
        <strain evidence="7">ATCC BAA-471 / A3(2) / M145</strain>
    </source>
</reference>
<accession>Q9X857</accession>
<keyword evidence="3" id="KW-0574">Periplasm</keyword>
<organism evidence="6 7">
    <name type="scientific">Streptomyces coelicolor (strain ATCC BAA-471 / A3(2) / M145)</name>
    <dbReference type="NCBI Taxonomy" id="100226"/>
    <lineage>
        <taxon>Bacteria</taxon>
        <taxon>Bacillati</taxon>
        <taxon>Actinomycetota</taxon>
        <taxon>Actinomycetes</taxon>
        <taxon>Kitasatosporales</taxon>
        <taxon>Streptomycetaceae</taxon>
        <taxon>Streptomyces</taxon>
        <taxon>Streptomyces albidoflavus group</taxon>
    </lineage>
</organism>
<dbReference type="GO" id="GO:0042597">
    <property type="term" value="C:periplasmic space"/>
    <property type="evidence" value="ECO:0007669"/>
    <property type="project" value="UniProtKB-SubCell"/>
</dbReference>
<dbReference type="EMBL" id="AL645882">
    <property type="protein sequence ID" value="CAB41200.1"/>
    <property type="molecule type" value="Genomic_DNA"/>
</dbReference>
<dbReference type="STRING" id="100226.gene:17761122"/>
<dbReference type="GO" id="GO:0016829">
    <property type="term" value="F:lyase activity"/>
    <property type="evidence" value="ECO:0007669"/>
    <property type="project" value="UniProtKB-KW"/>
</dbReference>
<feature type="domain" description="Heparinase II/III-like C-terminal" evidence="5">
    <location>
        <begin position="316"/>
        <end position="404"/>
    </location>
</feature>